<dbReference type="GO" id="GO:0009318">
    <property type="term" value="C:exodeoxyribonuclease VII complex"/>
    <property type="evidence" value="ECO:0007669"/>
    <property type="project" value="InterPro"/>
</dbReference>
<dbReference type="EMBL" id="DSZY01000030">
    <property type="protein sequence ID" value="HGU40912.1"/>
    <property type="molecule type" value="Genomic_DNA"/>
</dbReference>
<dbReference type="InterPro" id="IPR037004">
    <property type="entry name" value="Exonuc_VII_ssu_sf"/>
</dbReference>
<proteinExistence type="predicted"/>
<accession>A0A7C4W4F4</accession>
<dbReference type="GO" id="GO:0006308">
    <property type="term" value="P:DNA catabolic process"/>
    <property type="evidence" value="ECO:0007669"/>
    <property type="project" value="InterPro"/>
</dbReference>
<protein>
    <submittedName>
        <fullName evidence="2">Exodeoxyribonuclease VII</fullName>
    </submittedName>
</protein>
<sequence length="86" mass="10164">MDRVELEKIKNMTSEEIEQKSFKELMDSIETIKSAFLSADLDIEEQIELYSKAIILLMKAREKLASVRKQKEEIDKMYEEFINKMG</sequence>
<feature type="coiled-coil region" evidence="1">
    <location>
        <begin position="57"/>
        <end position="84"/>
    </location>
</feature>
<gene>
    <name evidence="2" type="ORF">ENT77_06905</name>
</gene>
<keyword evidence="1" id="KW-0175">Coiled coil</keyword>
<dbReference type="AlphaFoldDB" id="A0A7C4W4F4"/>
<reference evidence="2" key="1">
    <citation type="journal article" date="2020" name="mSystems">
        <title>Genome- and Community-Level Interaction Insights into Carbon Utilization and Element Cycling Functions of Hydrothermarchaeota in Hydrothermal Sediment.</title>
        <authorList>
            <person name="Zhou Z."/>
            <person name="Liu Y."/>
            <person name="Xu W."/>
            <person name="Pan J."/>
            <person name="Luo Z.H."/>
            <person name="Li M."/>
        </authorList>
    </citation>
    <scope>NUCLEOTIDE SEQUENCE [LARGE SCALE GENOMIC DNA]</scope>
    <source>
        <strain evidence="2">SpSt-609</strain>
    </source>
</reference>
<name>A0A7C4W4F4_9BACT</name>
<dbReference type="Gene3D" id="1.10.287.1040">
    <property type="entry name" value="Exonuclease VII, small subunit"/>
    <property type="match status" value="1"/>
</dbReference>
<dbReference type="GO" id="GO:0008855">
    <property type="term" value="F:exodeoxyribonuclease VII activity"/>
    <property type="evidence" value="ECO:0007669"/>
    <property type="project" value="InterPro"/>
</dbReference>
<evidence type="ECO:0000313" key="2">
    <source>
        <dbReference type="EMBL" id="HGU40912.1"/>
    </source>
</evidence>
<dbReference type="SUPFAM" id="SSF116842">
    <property type="entry name" value="XseB-like"/>
    <property type="match status" value="1"/>
</dbReference>
<comment type="caution">
    <text evidence="2">The sequence shown here is derived from an EMBL/GenBank/DDBJ whole genome shotgun (WGS) entry which is preliminary data.</text>
</comment>
<evidence type="ECO:0000256" key="1">
    <source>
        <dbReference type="SAM" id="Coils"/>
    </source>
</evidence>
<organism evidence="2">
    <name type="scientific">Fervidobacterium thailandense</name>
    <dbReference type="NCBI Taxonomy" id="1008305"/>
    <lineage>
        <taxon>Bacteria</taxon>
        <taxon>Thermotogati</taxon>
        <taxon>Thermotogota</taxon>
        <taxon>Thermotogae</taxon>
        <taxon>Thermotogales</taxon>
        <taxon>Fervidobacteriaceae</taxon>
        <taxon>Fervidobacterium</taxon>
    </lineage>
</organism>